<evidence type="ECO:0000313" key="8">
    <source>
        <dbReference type="EMBL" id="PIZ37240.1"/>
    </source>
</evidence>
<dbReference type="InterPro" id="IPR050859">
    <property type="entry name" value="Class-I_PLP-dep_aminotransf"/>
</dbReference>
<dbReference type="InterPro" id="IPR015421">
    <property type="entry name" value="PyrdxlP-dep_Trfase_major"/>
</dbReference>
<reference evidence="9" key="1">
    <citation type="submission" date="2017-09" db="EMBL/GenBank/DDBJ databases">
        <title>Depth-based differentiation of microbial function through sediment-hosted aquifers and enrichment of novel symbionts in the deep terrestrial subsurface.</title>
        <authorList>
            <person name="Probst A.J."/>
            <person name="Ladd B."/>
            <person name="Jarett J.K."/>
            <person name="Geller-Mcgrath D.E."/>
            <person name="Sieber C.M.K."/>
            <person name="Emerson J.B."/>
            <person name="Anantharaman K."/>
            <person name="Thomas B.C."/>
            <person name="Malmstrom R."/>
            <person name="Stieglmeier M."/>
            <person name="Klingl A."/>
            <person name="Woyke T."/>
            <person name="Ryan C.M."/>
            <person name="Banfield J.F."/>
        </authorList>
    </citation>
    <scope>NUCLEOTIDE SEQUENCE [LARGE SCALE GENOMIC DNA]</scope>
</reference>
<dbReference type="PANTHER" id="PTHR42790:SF19">
    <property type="entry name" value="KYNURENINE_ALPHA-AMINOADIPATE AMINOTRANSFERASE, MITOCHONDRIAL"/>
    <property type="match status" value="1"/>
</dbReference>
<dbReference type="GO" id="GO:0008483">
    <property type="term" value="F:transaminase activity"/>
    <property type="evidence" value="ECO:0007669"/>
    <property type="project" value="UniProtKB-KW"/>
</dbReference>
<comment type="cofactor">
    <cofactor evidence="1">
        <name>pyridoxal 5'-phosphate</name>
        <dbReference type="ChEBI" id="CHEBI:597326"/>
    </cofactor>
</comment>
<keyword evidence="5 8" id="KW-0808">Transferase</keyword>
<dbReference type="EMBL" id="PFNG01000177">
    <property type="protein sequence ID" value="PIZ37240.1"/>
    <property type="molecule type" value="Genomic_DNA"/>
</dbReference>
<evidence type="ECO:0000256" key="4">
    <source>
        <dbReference type="ARBA" id="ARBA00022576"/>
    </source>
</evidence>
<dbReference type="PANTHER" id="PTHR42790">
    <property type="entry name" value="AMINOTRANSFERASE"/>
    <property type="match status" value="1"/>
</dbReference>
<dbReference type="InterPro" id="IPR015422">
    <property type="entry name" value="PyrdxlP-dep_Trfase_small"/>
</dbReference>
<dbReference type="InterPro" id="IPR015424">
    <property type="entry name" value="PyrdxlP-dep_Trfase"/>
</dbReference>
<name>A0A2M7T717_9ACTN</name>
<dbReference type="Pfam" id="PF00155">
    <property type="entry name" value="Aminotran_1_2"/>
    <property type="match status" value="1"/>
</dbReference>
<evidence type="ECO:0000256" key="1">
    <source>
        <dbReference type="ARBA" id="ARBA00001933"/>
    </source>
</evidence>
<evidence type="ECO:0000256" key="2">
    <source>
        <dbReference type="ARBA" id="ARBA00007441"/>
    </source>
</evidence>
<keyword evidence="4 8" id="KW-0032">Aminotransferase</keyword>
<comment type="subunit">
    <text evidence="3">Homodimer.</text>
</comment>
<keyword evidence="6" id="KW-0663">Pyridoxal phosphate</keyword>
<evidence type="ECO:0000256" key="6">
    <source>
        <dbReference type="ARBA" id="ARBA00022898"/>
    </source>
</evidence>
<evidence type="ECO:0000259" key="7">
    <source>
        <dbReference type="Pfam" id="PF00155"/>
    </source>
</evidence>
<dbReference type="GO" id="GO:0030170">
    <property type="term" value="F:pyridoxal phosphate binding"/>
    <property type="evidence" value="ECO:0007669"/>
    <property type="project" value="InterPro"/>
</dbReference>
<dbReference type="FunFam" id="3.40.640.10:FF:000053">
    <property type="entry name" value="Aminotransferase, class I"/>
    <property type="match status" value="1"/>
</dbReference>
<protein>
    <submittedName>
        <fullName evidence="8">PLP-dependent aminotransferase family protein</fullName>
    </submittedName>
</protein>
<feature type="domain" description="Aminotransferase class I/classII large" evidence="7">
    <location>
        <begin position="53"/>
        <end position="406"/>
    </location>
</feature>
<evidence type="ECO:0000313" key="9">
    <source>
        <dbReference type="Proteomes" id="UP000230956"/>
    </source>
</evidence>
<dbReference type="AlphaFoldDB" id="A0A2M7T717"/>
<comment type="caution">
    <text evidence="8">The sequence shown here is derived from an EMBL/GenBank/DDBJ whole genome shotgun (WGS) entry which is preliminary data.</text>
</comment>
<accession>A0A2M7T717</accession>
<dbReference type="Proteomes" id="UP000230956">
    <property type="component" value="Unassembled WGS sequence"/>
</dbReference>
<evidence type="ECO:0000256" key="5">
    <source>
        <dbReference type="ARBA" id="ARBA00022679"/>
    </source>
</evidence>
<dbReference type="InterPro" id="IPR004839">
    <property type="entry name" value="Aminotransferase_I/II_large"/>
</dbReference>
<organism evidence="8 9">
    <name type="scientific">Candidatus Aquicultor secundus</name>
    <dbReference type="NCBI Taxonomy" id="1973895"/>
    <lineage>
        <taxon>Bacteria</taxon>
        <taxon>Bacillati</taxon>
        <taxon>Actinomycetota</taxon>
        <taxon>Candidatus Aquicultoria</taxon>
        <taxon>Candidatus Aquicultorales</taxon>
        <taxon>Candidatus Aquicultoraceae</taxon>
        <taxon>Candidatus Aquicultor</taxon>
    </lineage>
</organism>
<gene>
    <name evidence="8" type="ORF">COY37_07685</name>
</gene>
<proteinExistence type="inferred from homology"/>
<evidence type="ECO:0000256" key="3">
    <source>
        <dbReference type="ARBA" id="ARBA00011738"/>
    </source>
</evidence>
<dbReference type="Gene3D" id="3.90.1150.10">
    <property type="entry name" value="Aspartate Aminotransferase, domain 1"/>
    <property type="match status" value="1"/>
</dbReference>
<dbReference type="GO" id="GO:1901605">
    <property type="term" value="P:alpha-amino acid metabolic process"/>
    <property type="evidence" value="ECO:0007669"/>
    <property type="project" value="TreeGrafter"/>
</dbReference>
<dbReference type="CDD" id="cd00609">
    <property type="entry name" value="AAT_like"/>
    <property type="match status" value="1"/>
</dbReference>
<sequence>MVACWAEGKIMTEFRLDQWTKLYAPRVSQMKPSEIREMLAVAARPDIISFAGGLPDTRVFPVHQIVESTQRVMLREGPEALQYGSSEGYEALKRQIVGMMAEGGVKIGVDDLIITDGAQQALELLGKIFIGKGDTILVEAPSYLGALQAFAGYEPNVVGIPMDDDGLKVDLLEDKLKELSRQGIQPKFLYVIPNFQNPAGFTMSADRRLKVLELADKYGFLVIEDDPYGKLRFDGEAKVLLRAVDENVVYLGTFSKIFAPGMRLGWVIAPKAILEKLINAKQAANLCTSSFSQRITEEYMNSFDWRHNVDVLIDLYRDRRDAMFDALEEYFPEGSSWSRPNGGLFIWATLPDGLDSGEMLAEAIREAKVAYVPGRGFFASEGGKSNMRLNFSYCPPEVIDEGIKRLGGVIKHQLVLYKSLMRGYTPEKK</sequence>
<dbReference type="Gene3D" id="3.40.640.10">
    <property type="entry name" value="Type I PLP-dependent aspartate aminotransferase-like (Major domain)"/>
    <property type="match status" value="1"/>
</dbReference>
<comment type="similarity">
    <text evidence="2">Belongs to the class-I pyridoxal-phosphate-dependent aminotransferase family.</text>
</comment>
<dbReference type="SUPFAM" id="SSF53383">
    <property type="entry name" value="PLP-dependent transferases"/>
    <property type="match status" value="1"/>
</dbReference>